<dbReference type="Proteomes" id="UP000031036">
    <property type="component" value="Unassembled WGS sequence"/>
</dbReference>
<protein>
    <submittedName>
        <fullName evidence="1">Uncharacterized protein</fullName>
    </submittedName>
</protein>
<dbReference type="EMBL" id="JPKZ01001144">
    <property type="protein sequence ID" value="KHN83688.1"/>
    <property type="molecule type" value="Genomic_DNA"/>
</dbReference>
<name>A0A0B2VQ35_TOXCA</name>
<organism evidence="1 2">
    <name type="scientific">Toxocara canis</name>
    <name type="common">Canine roundworm</name>
    <dbReference type="NCBI Taxonomy" id="6265"/>
    <lineage>
        <taxon>Eukaryota</taxon>
        <taxon>Metazoa</taxon>
        <taxon>Ecdysozoa</taxon>
        <taxon>Nematoda</taxon>
        <taxon>Chromadorea</taxon>
        <taxon>Rhabditida</taxon>
        <taxon>Spirurina</taxon>
        <taxon>Ascaridomorpha</taxon>
        <taxon>Ascaridoidea</taxon>
        <taxon>Toxocaridae</taxon>
        <taxon>Toxocara</taxon>
    </lineage>
</organism>
<proteinExistence type="predicted"/>
<gene>
    <name evidence="1" type="ORF">Tcan_04526</name>
</gene>
<accession>A0A0B2VQ35</accession>
<comment type="caution">
    <text evidence="1">The sequence shown here is derived from an EMBL/GenBank/DDBJ whole genome shotgun (WGS) entry which is preliminary data.</text>
</comment>
<evidence type="ECO:0000313" key="2">
    <source>
        <dbReference type="Proteomes" id="UP000031036"/>
    </source>
</evidence>
<evidence type="ECO:0000313" key="1">
    <source>
        <dbReference type="EMBL" id="KHN83688.1"/>
    </source>
</evidence>
<dbReference type="OrthoDB" id="10557478at2759"/>
<sequence>MNSLNGFLRRLLPHRNSTRSEYAFELLRSTSAREFKKNARSGHLPRFYSHHDQMPSIAPPQTNSDEVIEVLGEGSQGMPEDQSALLGFINGAGDSCDSPSCSSYGDKRILALLVC</sequence>
<reference evidence="1 2" key="1">
    <citation type="submission" date="2014-11" db="EMBL/GenBank/DDBJ databases">
        <title>Genetic blueprint of the zoonotic pathogen Toxocara canis.</title>
        <authorList>
            <person name="Zhu X.-Q."/>
            <person name="Korhonen P.K."/>
            <person name="Cai H."/>
            <person name="Young N.D."/>
            <person name="Nejsum P."/>
            <person name="von Samson-Himmelstjerna G."/>
            <person name="Boag P.R."/>
            <person name="Tan P."/>
            <person name="Li Q."/>
            <person name="Min J."/>
            <person name="Yang Y."/>
            <person name="Wang X."/>
            <person name="Fang X."/>
            <person name="Hall R.S."/>
            <person name="Hofmann A."/>
            <person name="Sternberg P.W."/>
            <person name="Jex A.R."/>
            <person name="Gasser R.B."/>
        </authorList>
    </citation>
    <scope>NUCLEOTIDE SEQUENCE [LARGE SCALE GENOMIC DNA]</scope>
    <source>
        <strain evidence="1">PN_DK_2014</strain>
    </source>
</reference>
<dbReference type="STRING" id="6265.A0A0B2VQ35"/>
<dbReference type="AlphaFoldDB" id="A0A0B2VQ35"/>
<keyword evidence="2" id="KW-1185">Reference proteome</keyword>